<organism evidence="2 3">
    <name type="scientific">Nostocoides japonicum T1-X7</name>
    <dbReference type="NCBI Taxonomy" id="1194083"/>
    <lineage>
        <taxon>Bacteria</taxon>
        <taxon>Bacillati</taxon>
        <taxon>Actinomycetota</taxon>
        <taxon>Actinomycetes</taxon>
        <taxon>Micrococcales</taxon>
        <taxon>Intrasporangiaceae</taxon>
        <taxon>Nostocoides</taxon>
    </lineage>
</organism>
<evidence type="ECO:0000313" key="2">
    <source>
        <dbReference type="EMBL" id="CCH77762.1"/>
    </source>
</evidence>
<dbReference type="OrthoDB" id="4965449at2"/>
<accession>A0A077LXY7</accession>
<sequence>MTTPTPSTPTDPVWFSPAQAAATIGVSRDVLYRAMRRRELPYHKLGTGPRALTRIHRDDLDAWLTAGRVDARR</sequence>
<comment type="caution">
    <text evidence="2">The sequence shown here is derived from an EMBL/GenBank/DDBJ whole genome shotgun (WGS) entry which is preliminary data.</text>
</comment>
<dbReference type="InterPro" id="IPR041657">
    <property type="entry name" value="HTH_17"/>
</dbReference>
<protein>
    <recommendedName>
        <fullName evidence="1">Helix-turn-helix domain-containing protein</fullName>
    </recommendedName>
</protein>
<dbReference type="NCBIfam" id="TIGR01764">
    <property type="entry name" value="excise"/>
    <property type="match status" value="1"/>
</dbReference>
<evidence type="ECO:0000259" key="1">
    <source>
        <dbReference type="Pfam" id="PF12728"/>
    </source>
</evidence>
<keyword evidence="3" id="KW-1185">Reference proteome</keyword>
<dbReference type="Proteomes" id="UP000035721">
    <property type="component" value="Unassembled WGS sequence"/>
</dbReference>
<dbReference type="STRING" id="1194083.BN12_2200003"/>
<evidence type="ECO:0000313" key="3">
    <source>
        <dbReference type="Proteomes" id="UP000035721"/>
    </source>
</evidence>
<dbReference type="EMBL" id="CAJB01000136">
    <property type="protein sequence ID" value="CCH77762.1"/>
    <property type="molecule type" value="Genomic_DNA"/>
</dbReference>
<dbReference type="InterPro" id="IPR010093">
    <property type="entry name" value="SinI_DNA-bd"/>
</dbReference>
<gene>
    <name evidence="2" type="ORF">BN12_2200003</name>
</gene>
<dbReference type="GO" id="GO:0003677">
    <property type="term" value="F:DNA binding"/>
    <property type="evidence" value="ECO:0007669"/>
    <property type="project" value="InterPro"/>
</dbReference>
<dbReference type="Pfam" id="PF12728">
    <property type="entry name" value="HTH_17"/>
    <property type="match status" value="1"/>
</dbReference>
<proteinExistence type="predicted"/>
<name>A0A077LXY7_9MICO</name>
<reference evidence="2 3" key="1">
    <citation type="journal article" date="2013" name="ISME J.">
        <title>A metabolic model for members of the genus Tetrasphaera involved in enhanced biological phosphorus removal.</title>
        <authorList>
            <person name="Kristiansen R."/>
            <person name="Nguyen H.T.T."/>
            <person name="Saunders A.M."/>
            <person name="Nielsen J.L."/>
            <person name="Wimmer R."/>
            <person name="Le V.Q."/>
            <person name="McIlroy S.J."/>
            <person name="Petrovski S."/>
            <person name="Seviour R.J."/>
            <person name="Calteau A."/>
            <person name="Nielsen K.L."/>
            <person name="Nielsen P.H."/>
        </authorList>
    </citation>
    <scope>NUCLEOTIDE SEQUENCE [LARGE SCALE GENOMIC DNA]</scope>
    <source>
        <strain evidence="2 3">T1-X7</strain>
    </source>
</reference>
<dbReference type="RefSeq" id="WP_048554665.1">
    <property type="nucleotide sequence ID" value="NZ_HF570958.1"/>
</dbReference>
<dbReference type="AlphaFoldDB" id="A0A077LXY7"/>
<feature type="domain" description="Helix-turn-helix" evidence="1">
    <location>
        <begin position="14"/>
        <end position="67"/>
    </location>
</feature>